<evidence type="ECO:0000313" key="2">
    <source>
        <dbReference type="Proteomes" id="UP000779809"/>
    </source>
</evidence>
<dbReference type="InterPro" id="IPR024796">
    <property type="entry name" value="T4_endonuc_V"/>
</dbReference>
<dbReference type="Gene3D" id="1.10.440.10">
    <property type="entry name" value="T4 endonuclease V"/>
    <property type="match status" value="1"/>
</dbReference>
<accession>A0A932A726</accession>
<organism evidence="1 2">
    <name type="scientific">Candidatus Korobacter versatilis</name>
    <dbReference type="NCBI Taxonomy" id="658062"/>
    <lineage>
        <taxon>Bacteria</taxon>
        <taxon>Pseudomonadati</taxon>
        <taxon>Acidobacteriota</taxon>
        <taxon>Terriglobia</taxon>
        <taxon>Terriglobales</taxon>
        <taxon>Candidatus Korobacteraceae</taxon>
        <taxon>Candidatus Korobacter</taxon>
    </lineage>
</organism>
<dbReference type="SUPFAM" id="SSF47077">
    <property type="entry name" value="T4 endonuclease V"/>
    <property type="match status" value="1"/>
</dbReference>
<reference evidence="1" key="1">
    <citation type="submission" date="2020-07" db="EMBL/GenBank/DDBJ databases">
        <title>Huge and variable diversity of episymbiotic CPR bacteria and DPANN archaea in groundwater ecosystems.</title>
        <authorList>
            <person name="He C.Y."/>
            <person name="Keren R."/>
            <person name="Whittaker M."/>
            <person name="Farag I.F."/>
            <person name="Doudna J."/>
            <person name="Cate J.H.D."/>
            <person name="Banfield J.F."/>
        </authorList>
    </citation>
    <scope>NUCLEOTIDE SEQUENCE</scope>
    <source>
        <strain evidence="1">NC_groundwater_580_Pr5_B-0.1um_64_19</strain>
    </source>
</reference>
<evidence type="ECO:0000313" key="1">
    <source>
        <dbReference type="EMBL" id="MBI2677903.1"/>
    </source>
</evidence>
<gene>
    <name evidence="1" type="ORF">HYX28_03900</name>
</gene>
<dbReference type="EMBL" id="JACPNR010000005">
    <property type="protein sequence ID" value="MBI2677903.1"/>
    <property type="molecule type" value="Genomic_DNA"/>
</dbReference>
<dbReference type="Proteomes" id="UP000779809">
    <property type="component" value="Unassembled WGS sequence"/>
</dbReference>
<sequence length="107" mass="12487">MRMWMVDPRKMCRQHLLGEHVELHMLVGSLRKGKSLAGFLANGLIEVHSVRARHAQLVREMRRRGYRHRSPLPRFTARKLGRVVRKKSLADLLARCHACRTLFVPAR</sequence>
<dbReference type="InterPro" id="IPR004260">
    <property type="entry name" value="Pyr-dimer_DNA_glycosylase"/>
</dbReference>
<dbReference type="AlphaFoldDB" id="A0A932A726"/>
<name>A0A932A726_9BACT</name>
<proteinExistence type="predicted"/>
<comment type="caution">
    <text evidence="1">The sequence shown here is derived from an EMBL/GenBank/DDBJ whole genome shotgun (WGS) entry which is preliminary data.</text>
</comment>
<protein>
    <submittedName>
        <fullName evidence="1">Uncharacterized protein</fullName>
    </submittedName>
</protein>
<dbReference type="Pfam" id="PF03013">
    <property type="entry name" value="Pyr_excise"/>
    <property type="match status" value="1"/>
</dbReference>